<feature type="region of interest" description="Disordered" evidence="7">
    <location>
        <begin position="57"/>
        <end position="81"/>
    </location>
</feature>
<evidence type="ECO:0000256" key="6">
    <source>
        <dbReference type="ARBA" id="ARBA00023016"/>
    </source>
</evidence>
<evidence type="ECO:0000256" key="7">
    <source>
        <dbReference type="SAM" id="MobiDB-lite"/>
    </source>
</evidence>
<dbReference type="Proteomes" id="UP001642720">
    <property type="component" value="Unassembled WGS sequence"/>
</dbReference>
<dbReference type="CDD" id="cd23822">
    <property type="entry name" value="RWD_ScYIH1-like"/>
    <property type="match status" value="1"/>
</dbReference>
<evidence type="ECO:0000256" key="5">
    <source>
        <dbReference type="ARBA" id="ARBA00022845"/>
    </source>
</evidence>
<evidence type="ECO:0000313" key="10">
    <source>
        <dbReference type="Proteomes" id="UP001642720"/>
    </source>
</evidence>
<evidence type="ECO:0000313" key="9">
    <source>
        <dbReference type="EMBL" id="TFB04409.1"/>
    </source>
</evidence>
<sequence>MSEDLRDEVEALNSIYGEGCLSPCEDQDESATPSSSSTTYILQLPGEEASSLRLQFPPSYPAEPPTVLGTQHSSGGKKGAGARDLGVFREALGTVFQPGSVCLFDAVEEFARRIEEEKEREDLLREQHDEDDDDGGGEEGVNASRGGRTTLNGSAEQQPDFASMEPPPWTVSDVVVENKSTFVAHVARVTSPAQAKLFLQHLVWSDRRIRAATHNISAWRIRGPGATSYSDCDDDGEDAAGSRLLHLLQLMEVWDGMVVVSRWYGGVKLGPRRFALINGVARDGLVRAGFGEGEKKDKDKEKGKKGR</sequence>
<dbReference type="SUPFAM" id="SSF54211">
    <property type="entry name" value="Ribosomal protein S5 domain 2-like"/>
    <property type="match status" value="1"/>
</dbReference>
<feature type="compositionally biased region" description="Basic and acidic residues" evidence="7">
    <location>
        <begin position="118"/>
        <end position="128"/>
    </location>
</feature>
<dbReference type="RefSeq" id="XP_073560610.1">
    <property type="nucleotide sequence ID" value="XM_073701347.1"/>
</dbReference>
<gene>
    <name evidence="9" type="ORF">CCMA1212_004025</name>
</gene>
<keyword evidence="5" id="KW-0810">Translation regulation</keyword>
<evidence type="ECO:0000256" key="1">
    <source>
        <dbReference type="ARBA" id="ARBA00004496"/>
    </source>
</evidence>
<dbReference type="Gene3D" id="3.10.110.10">
    <property type="entry name" value="Ubiquitin Conjugating Enzyme"/>
    <property type="match status" value="1"/>
</dbReference>
<keyword evidence="3" id="KW-0963">Cytoplasm</keyword>
<dbReference type="Gene3D" id="3.30.230.30">
    <property type="entry name" value="Impact, N-terminal domain"/>
    <property type="match status" value="1"/>
</dbReference>
<dbReference type="InterPro" id="IPR001498">
    <property type="entry name" value="Impact_N"/>
</dbReference>
<dbReference type="Pfam" id="PF05773">
    <property type="entry name" value="RWD"/>
    <property type="match status" value="1"/>
</dbReference>
<dbReference type="InterPro" id="IPR023582">
    <property type="entry name" value="Impact"/>
</dbReference>
<keyword evidence="10" id="KW-1185">Reference proteome</keyword>
<feature type="region of interest" description="Disordered" evidence="7">
    <location>
        <begin position="118"/>
        <end position="166"/>
    </location>
</feature>
<dbReference type="EMBL" id="PPTA01000004">
    <property type="protein sequence ID" value="TFB04409.1"/>
    <property type="molecule type" value="Genomic_DNA"/>
</dbReference>
<accession>A0ABY2H9S1</accession>
<dbReference type="PROSITE" id="PS00910">
    <property type="entry name" value="UPF0029"/>
    <property type="match status" value="1"/>
</dbReference>
<comment type="subcellular location">
    <subcellularLocation>
        <location evidence="1">Cytoplasm</location>
    </subcellularLocation>
</comment>
<evidence type="ECO:0000256" key="2">
    <source>
        <dbReference type="ARBA" id="ARBA00007665"/>
    </source>
</evidence>
<dbReference type="InterPro" id="IPR006575">
    <property type="entry name" value="RWD_dom"/>
</dbReference>
<evidence type="ECO:0000259" key="8">
    <source>
        <dbReference type="PROSITE" id="PS50908"/>
    </source>
</evidence>
<dbReference type="PANTHER" id="PTHR16301">
    <property type="entry name" value="IMPACT-RELATED"/>
    <property type="match status" value="1"/>
</dbReference>
<evidence type="ECO:0000256" key="3">
    <source>
        <dbReference type="ARBA" id="ARBA00022490"/>
    </source>
</evidence>
<protein>
    <submittedName>
        <fullName evidence="9">Protein IMPACT-like</fullName>
    </submittedName>
</protein>
<dbReference type="InterPro" id="IPR016135">
    <property type="entry name" value="UBQ-conjugating_enzyme/RWD"/>
</dbReference>
<evidence type="ECO:0000256" key="4">
    <source>
        <dbReference type="ARBA" id="ARBA00022491"/>
    </source>
</evidence>
<dbReference type="SUPFAM" id="SSF54495">
    <property type="entry name" value="UBC-like"/>
    <property type="match status" value="1"/>
</dbReference>
<dbReference type="GeneID" id="300575797"/>
<feature type="domain" description="RWD" evidence="8">
    <location>
        <begin position="7"/>
        <end position="117"/>
    </location>
</feature>
<dbReference type="PANTHER" id="PTHR16301:SF25">
    <property type="entry name" value="PROTEIN IMPACT"/>
    <property type="match status" value="1"/>
</dbReference>
<comment type="similarity">
    <text evidence="2">Belongs to the IMPACT family.</text>
</comment>
<reference evidence="9 10" key="1">
    <citation type="submission" date="2018-01" db="EMBL/GenBank/DDBJ databases">
        <title>Genome characterization of the sugarcane-associated fungus Trichoderma ghanense CCMA-1212 and their application in lignocelulose bioconversion.</title>
        <authorList>
            <person name="Steindorff A.S."/>
            <person name="Mendes T.D."/>
            <person name="Vilela E.S.D."/>
            <person name="Rodrigues D.S."/>
            <person name="Formighieri E.F."/>
            <person name="Melo I.S."/>
            <person name="Favaro L.C.L."/>
        </authorList>
    </citation>
    <scope>NUCLEOTIDE SEQUENCE [LARGE SCALE GENOMIC DNA]</scope>
    <source>
        <strain evidence="9 10">CCMA-1212</strain>
    </source>
</reference>
<organism evidence="9 10">
    <name type="scientific">Trichoderma ghanense</name>
    <dbReference type="NCBI Taxonomy" id="65468"/>
    <lineage>
        <taxon>Eukaryota</taxon>
        <taxon>Fungi</taxon>
        <taxon>Dikarya</taxon>
        <taxon>Ascomycota</taxon>
        <taxon>Pezizomycotina</taxon>
        <taxon>Sordariomycetes</taxon>
        <taxon>Hypocreomycetidae</taxon>
        <taxon>Hypocreales</taxon>
        <taxon>Hypocreaceae</taxon>
        <taxon>Trichoderma</taxon>
    </lineage>
</organism>
<proteinExistence type="inferred from homology"/>
<keyword evidence="4" id="KW-0678">Repressor</keyword>
<feature type="compositionally biased region" description="Polar residues" evidence="7">
    <location>
        <begin position="147"/>
        <end position="157"/>
    </location>
</feature>
<dbReference type="PROSITE" id="PS50908">
    <property type="entry name" value="RWD"/>
    <property type="match status" value="1"/>
</dbReference>
<keyword evidence="6" id="KW-0346">Stress response</keyword>
<comment type="caution">
    <text evidence="9">The sequence shown here is derived from an EMBL/GenBank/DDBJ whole genome shotgun (WGS) entry which is preliminary data.</text>
</comment>
<name>A0ABY2H9S1_9HYPO</name>
<dbReference type="InterPro" id="IPR020568">
    <property type="entry name" value="Ribosomal_Su5_D2-typ_SF"/>
</dbReference>
<dbReference type="InterPro" id="IPR020569">
    <property type="entry name" value="UPF0029_Impact_CS"/>
</dbReference>
<dbReference type="InterPro" id="IPR036956">
    <property type="entry name" value="Impact_N_sf"/>
</dbReference>
<dbReference type="Pfam" id="PF01205">
    <property type="entry name" value="Impact_N"/>
    <property type="match status" value="1"/>
</dbReference>